<dbReference type="GO" id="GO:0046872">
    <property type="term" value="F:metal ion binding"/>
    <property type="evidence" value="ECO:0007669"/>
    <property type="project" value="InterPro"/>
</dbReference>
<dbReference type="InterPro" id="IPR052032">
    <property type="entry name" value="ATP-dep_AA_Ligase"/>
</dbReference>
<dbReference type="GO" id="GO:0016874">
    <property type="term" value="F:ligase activity"/>
    <property type="evidence" value="ECO:0007669"/>
    <property type="project" value="UniProtKB-KW"/>
</dbReference>
<reference evidence="7" key="1">
    <citation type="submission" date="2016-10" db="EMBL/GenBank/DDBJ databases">
        <authorList>
            <person name="Varghese N."/>
            <person name="Submissions S."/>
        </authorList>
    </citation>
    <scope>NUCLEOTIDE SEQUENCE [LARGE SCALE GENOMIC DNA]</scope>
    <source>
        <strain evidence="7">DSM 16995</strain>
    </source>
</reference>
<dbReference type="Pfam" id="PF02655">
    <property type="entry name" value="ATP-grasp_3"/>
    <property type="match status" value="1"/>
</dbReference>
<evidence type="ECO:0000256" key="2">
    <source>
        <dbReference type="ARBA" id="ARBA00022741"/>
    </source>
</evidence>
<evidence type="ECO:0000256" key="4">
    <source>
        <dbReference type="PROSITE-ProRule" id="PRU00409"/>
    </source>
</evidence>
<dbReference type="STRING" id="246191.SAMN05660337_0160"/>
<dbReference type="SUPFAM" id="SSF56059">
    <property type="entry name" value="Glutathione synthetase ATP-binding domain-like"/>
    <property type="match status" value="1"/>
</dbReference>
<gene>
    <name evidence="6" type="ORF">SAMN05660337_0160</name>
</gene>
<accession>A0A1G9B579</accession>
<dbReference type="AlphaFoldDB" id="A0A1G9B579"/>
<keyword evidence="1" id="KW-0436">Ligase</keyword>
<name>A0A1G9B579_9BACT</name>
<evidence type="ECO:0000256" key="1">
    <source>
        <dbReference type="ARBA" id="ARBA00022598"/>
    </source>
</evidence>
<protein>
    <submittedName>
        <fullName evidence="6">Biotin carboxylase</fullName>
    </submittedName>
</protein>
<dbReference type="PROSITE" id="PS50975">
    <property type="entry name" value="ATP_GRASP"/>
    <property type="match status" value="1"/>
</dbReference>
<evidence type="ECO:0000313" key="6">
    <source>
        <dbReference type="EMBL" id="SDK34649.1"/>
    </source>
</evidence>
<dbReference type="GO" id="GO:0005524">
    <property type="term" value="F:ATP binding"/>
    <property type="evidence" value="ECO:0007669"/>
    <property type="project" value="UniProtKB-UniRule"/>
</dbReference>
<evidence type="ECO:0000259" key="5">
    <source>
        <dbReference type="PROSITE" id="PS50975"/>
    </source>
</evidence>
<organism evidence="6 7">
    <name type="scientific">Maridesulfovibrio ferrireducens</name>
    <dbReference type="NCBI Taxonomy" id="246191"/>
    <lineage>
        <taxon>Bacteria</taxon>
        <taxon>Pseudomonadati</taxon>
        <taxon>Thermodesulfobacteriota</taxon>
        <taxon>Desulfovibrionia</taxon>
        <taxon>Desulfovibrionales</taxon>
        <taxon>Desulfovibrionaceae</taxon>
        <taxon>Maridesulfovibrio</taxon>
    </lineage>
</organism>
<dbReference type="Proteomes" id="UP000199053">
    <property type="component" value="Unassembled WGS sequence"/>
</dbReference>
<proteinExistence type="predicted"/>
<keyword evidence="7" id="KW-1185">Reference proteome</keyword>
<dbReference type="Gene3D" id="3.30.470.20">
    <property type="entry name" value="ATP-grasp fold, B domain"/>
    <property type="match status" value="1"/>
</dbReference>
<dbReference type="RefSeq" id="WP_092157280.1">
    <property type="nucleotide sequence ID" value="NZ_FNGA01000001.1"/>
</dbReference>
<dbReference type="PANTHER" id="PTHR43585">
    <property type="entry name" value="FUMIPYRROLE BIOSYNTHESIS PROTEIN C"/>
    <property type="match status" value="1"/>
</dbReference>
<dbReference type="Gene3D" id="3.40.50.20">
    <property type="match status" value="1"/>
</dbReference>
<dbReference type="InterPro" id="IPR040570">
    <property type="entry name" value="LAL_C2"/>
</dbReference>
<dbReference type="EMBL" id="FNGA01000001">
    <property type="protein sequence ID" value="SDK34649.1"/>
    <property type="molecule type" value="Genomic_DNA"/>
</dbReference>
<dbReference type="Pfam" id="PF18603">
    <property type="entry name" value="LAL_C2"/>
    <property type="match status" value="1"/>
</dbReference>
<dbReference type="InterPro" id="IPR011761">
    <property type="entry name" value="ATP-grasp"/>
</dbReference>
<sequence>MKKTLIIIGAGLETIPVIQKAVDMGLHVVATDLNPEAPGFKYAHETVIGCVYTSGKSVEALKLWAKQGRKPDGVMCAAVDAPHTVAAVADFFGIQAVSSETAALATDKLAMKNRFKETGIPIPWYKEIFDADELRKNLKKRKESLVIKPVDSRGARGVLRLEYGSNTLPDLQWAFEHAQHESPAGRVMIESYLNGPQISTEGFVVNGETYTPGFSDRNYEYIDRFSPHIIENGGQLPSFLSDETQQEVKELTGMAAIALGINNGVFKGDMVVHNGKPYVIEIAARLSGGYFCTHEIPWNTGVDFIGTAIRLAIGETPAPKDMIPVFQEGVAQRYLFPDQGKVVRIEGIEEARAVDGIRMVEIRTQTGSIIPPTTNHPARAGVVMGVAETREKAVENVNKAVNCIKIITEKS</sequence>
<keyword evidence="3 4" id="KW-0067">ATP-binding</keyword>
<dbReference type="InterPro" id="IPR003806">
    <property type="entry name" value="ATP-grasp_PylC-type"/>
</dbReference>
<evidence type="ECO:0000313" key="7">
    <source>
        <dbReference type="Proteomes" id="UP000199053"/>
    </source>
</evidence>
<evidence type="ECO:0000256" key="3">
    <source>
        <dbReference type="ARBA" id="ARBA00022840"/>
    </source>
</evidence>
<dbReference type="PANTHER" id="PTHR43585:SF2">
    <property type="entry name" value="ATP-GRASP ENZYME FSQD"/>
    <property type="match status" value="1"/>
</dbReference>
<feature type="domain" description="ATP-grasp" evidence="5">
    <location>
        <begin position="112"/>
        <end position="313"/>
    </location>
</feature>
<keyword evidence="2 4" id="KW-0547">Nucleotide-binding</keyword>
<dbReference type="OrthoDB" id="24041at2"/>